<name>A0A5K3G0J4_MESCO</name>
<sequence length="69" mass="8042">EDWYNRTSFIDQSQARTTHQAPSIRVRHAGHVAHYILHLIRVLLRLAAYLPRMPLERRDTGLAETSVVH</sequence>
<protein>
    <submittedName>
        <fullName evidence="1">IS5/IS1182 family transposase</fullName>
    </submittedName>
</protein>
<dbReference type="WBParaSite" id="MCU_011714-RA">
    <property type="protein sequence ID" value="MCU_011714-RA"/>
    <property type="gene ID" value="MCU_011714"/>
</dbReference>
<organism evidence="1">
    <name type="scientific">Mesocestoides corti</name>
    <name type="common">Flatworm</name>
    <dbReference type="NCBI Taxonomy" id="53468"/>
    <lineage>
        <taxon>Eukaryota</taxon>
        <taxon>Metazoa</taxon>
        <taxon>Spiralia</taxon>
        <taxon>Lophotrochozoa</taxon>
        <taxon>Platyhelminthes</taxon>
        <taxon>Cestoda</taxon>
        <taxon>Eucestoda</taxon>
        <taxon>Cyclophyllidea</taxon>
        <taxon>Mesocestoididae</taxon>
        <taxon>Mesocestoides</taxon>
    </lineage>
</organism>
<evidence type="ECO:0000313" key="1">
    <source>
        <dbReference type="WBParaSite" id="MCU_011714-RA"/>
    </source>
</evidence>
<proteinExistence type="predicted"/>
<dbReference type="AlphaFoldDB" id="A0A5K3G0J4"/>
<accession>A0A5K3G0J4</accession>
<reference evidence="1" key="1">
    <citation type="submission" date="2019-11" db="UniProtKB">
        <authorList>
            <consortium name="WormBaseParasite"/>
        </authorList>
    </citation>
    <scope>IDENTIFICATION</scope>
</reference>